<keyword evidence="4" id="KW-0547">Nucleotide-binding</keyword>
<dbReference type="Gene3D" id="1.10.510.10">
    <property type="entry name" value="Transferase(Phosphotransferase) domain 1"/>
    <property type="match status" value="1"/>
</dbReference>
<dbReference type="GO" id="GO:0004691">
    <property type="term" value="F:cAMP-dependent protein kinase activity"/>
    <property type="evidence" value="ECO:0007669"/>
    <property type="project" value="TreeGrafter"/>
</dbReference>
<keyword evidence="6" id="KW-0067">ATP-binding</keyword>
<evidence type="ECO:0000256" key="5">
    <source>
        <dbReference type="ARBA" id="ARBA00022777"/>
    </source>
</evidence>
<dbReference type="GO" id="GO:0005952">
    <property type="term" value="C:cAMP-dependent protein kinase complex"/>
    <property type="evidence" value="ECO:0007669"/>
    <property type="project" value="TreeGrafter"/>
</dbReference>
<dbReference type="Proteomes" id="UP000618051">
    <property type="component" value="Unassembled WGS sequence"/>
</dbReference>
<evidence type="ECO:0000256" key="2">
    <source>
        <dbReference type="ARBA" id="ARBA00022527"/>
    </source>
</evidence>
<evidence type="ECO:0000256" key="9">
    <source>
        <dbReference type="SAM" id="SignalP"/>
    </source>
</evidence>
<feature type="region of interest" description="Disordered" evidence="7">
    <location>
        <begin position="1817"/>
        <end position="1840"/>
    </location>
</feature>
<feature type="compositionally biased region" description="Basic residues" evidence="7">
    <location>
        <begin position="1817"/>
        <end position="1832"/>
    </location>
</feature>
<reference evidence="12" key="1">
    <citation type="submission" date="2020-10" db="EMBL/GenBank/DDBJ databases">
        <title>Feather gene expression reveals the developmental basis of iridescence in African starlings.</title>
        <authorList>
            <person name="Rubenstein D.R."/>
        </authorList>
    </citation>
    <scope>NUCLEOTIDE SEQUENCE</scope>
    <source>
        <strain evidence="12">SS15</strain>
        <tissue evidence="12">Liver</tissue>
    </source>
</reference>
<dbReference type="EMBL" id="JADDUC010000098">
    <property type="protein sequence ID" value="KAG0118883.1"/>
    <property type="molecule type" value="Genomic_DNA"/>
</dbReference>
<dbReference type="GO" id="GO:0005829">
    <property type="term" value="C:cytosol"/>
    <property type="evidence" value="ECO:0007669"/>
    <property type="project" value="TreeGrafter"/>
</dbReference>
<dbReference type="SUPFAM" id="SSF56112">
    <property type="entry name" value="Protein kinase-like (PK-like)"/>
    <property type="match status" value="1"/>
</dbReference>
<evidence type="ECO:0000256" key="1">
    <source>
        <dbReference type="ARBA" id="ARBA00007115"/>
    </source>
</evidence>
<dbReference type="Gene3D" id="3.30.200.20">
    <property type="entry name" value="Phosphorylase Kinase, domain 1"/>
    <property type="match status" value="1"/>
</dbReference>
<protein>
    <recommendedName>
        <fullName evidence="15">Protein kinase domain-containing protein</fullName>
    </recommendedName>
</protein>
<feature type="transmembrane region" description="Helical" evidence="8">
    <location>
        <begin position="1937"/>
        <end position="1958"/>
    </location>
</feature>
<dbReference type="PANTHER" id="PTHR24353">
    <property type="entry name" value="CYCLIC NUCLEOTIDE-DEPENDENT PROTEIN KINASE"/>
    <property type="match status" value="1"/>
</dbReference>
<keyword evidence="9" id="KW-0732">Signal</keyword>
<organism evidence="12">
    <name type="scientific">Lamprotornis superbus</name>
    <dbReference type="NCBI Taxonomy" id="245042"/>
    <lineage>
        <taxon>Eukaryota</taxon>
        <taxon>Metazoa</taxon>
        <taxon>Chordata</taxon>
        <taxon>Craniata</taxon>
        <taxon>Vertebrata</taxon>
        <taxon>Euteleostomi</taxon>
        <taxon>Archelosauria</taxon>
        <taxon>Archosauria</taxon>
        <taxon>Dinosauria</taxon>
        <taxon>Saurischia</taxon>
        <taxon>Theropoda</taxon>
        <taxon>Coelurosauria</taxon>
        <taxon>Aves</taxon>
        <taxon>Neognathae</taxon>
        <taxon>Neoaves</taxon>
        <taxon>Telluraves</taxon>
        <taxon>Australaves</taxon>
        <taxon>Passeriformes</taxon>
        <taxon>Sturnidae</taxon>
        <taxon>Lamprotornis</taxon>
    </lineage>
</organism>
<dbReference type="SMART" id="SM00133">
    <property type="entry name" value="S_TK_X"/>
    <property type="match status" value="1"/>
</dbReference>
<dbReference type="InterPro" id="IPR008271">
    <property type="entry name" value="Ser/Thr_kinase_AS"/>
</dbReference>
<accession>A0A835NPG8</accession>
<evidence type="ECO:0000313" key="14">
    <source>
        <dbReference type="Proteomes" id="UP000618051"/>
    </source>
</evidence>
<dbReference type="GO" id="GO:0005524">
    <property type="term" value="F:ATP binding"/>
    <property type="evidence" value="ECO:0007669"/>
    <property type="project" value="UniProtKB-KW"/>
</dbReference>
<evidence type="ECO:0000256" key="8">
    <source>
        <dbReference type="SAM" id="Phobius"/>
    </source>
</evidence>
<reference evidence="13 14" key="2">
    <citation type="journal article" date="2021" name="J. Hered.">
        <title>Feather Gene Expression Elucidates the Developmental Basis of Plumage Iridescence in African Starlings.</title>
        <authorList>
            <person name="Rubenstein D.R."/>
            <person name="Corvelo A."/>
            <person name="MacManes M.D."/>
            <person name="Maia R."/>
            <person name="Narzisi G."/>
            <person name="Rousaki A."/>
            <person name="Vandenabeele P."/>
            <person name="Shawkey M.D."/>
            <person name="Solomon J."/>
        </authorList>
    </citation>
    <scope>NUCLEOTIDE SEQUENCE [LARGE SCALE GENOMIC DNA]</scope>
    <source>
        <strain evidence="13">SS15</strain>
    </source>
</reference>
<dbReference type="PROSITE" id="PS50011">
    <property type="entry name" value="PROTEIN_KINASE_DOM"/>
    <property type="match status" value="1"/>
</dbReference>
<dbReference type="InterPro" id="IPR011009">
    <property type="entry name" value="Kinase-like_dom_sf"/>
</dbReference>
<dbReference type="SMART" id="SM00220">
    <property type="entry name" value="S_TKc"/>
    <property type="match status" value="1"/>
</dbReference>
<dbReference type="PROSITE" id="PS00108">
    <property type="entry name" value="PROTEIN_KINASE_ST"/>
    <property type="match status" value="1"/>
</dbReference>
<proteinExistence type="inferred from homology"/>
<dbReference type="InterPro" id="IPR000719">
    <property type="entry name" value="Prot_kinase_dom"/>
</dbReference>
<evidence type="ECO:0000256" key="6">
    <source>
        <dbReference type="ARBA" id="ARBA00022840"/>
    </source>
</evidence>
<keyword evidence="3" id="KW-0808">Transferase</keyword>
<evidence type="ECO:0008006" key="15">
    <source>
        <dbReference type="Google" id="ProtNLM"/>
    </source>
</evidence>
<feature type="chain" id="PRO_5032433152" description="Protein kinase domain-containing protein" evidence="9">
    <location>
        <begin position="24"/>
        <end position="1966"/>
    </location>
</feature>
<dbReference type="FunFam" id="1.10.510.10:FF:000005">
    <property type="entry name" value="cAMP-dependent protein kinase catalytic subunit alpha"/>
    <property type="match status" value="1"/>
</dbReference>
<dbReference type="Pfam" id="PF00069">
    <property type="entry name" value="Pkinase"/>
    <property type="match status" value="1"/>
</dbReference>
<evidence type="ECO:0000256" key="4">
    <source>
        <dbReference type="ARBA" id="ARBA00022741"/>
    </source>
</evidence>
<name>A0A835NPG8_9PASS</name>
<keyword evidence="8" id="KW-1133">Transmembrane helix</keyword>
<evidence type="ECO:0000313" key="13">
    <source>
        <dbReference type="EMBL" id="KAI1241622.1"/>
    </source>
</evidence>
<feature type="transmembrane region" description="Helical" evidence="8">
    <location>
        <begin position="1887"/>
        <end position="1911"/>
    </location>
</feature>
<keyword evidence="8" id="KW-0472">Membrane</keyword>
<comment type="similarity">
    <text evidence="1">Belongs to the protein kinase superfamily. AGC Ser/Thr protein kinase family. cAMP subfamily.</text>
</comment>
<evidence type="ECO:0000259" key="11">
    <source>
        <dbReference type="PROSITE" id="PS51285"/>
    </source>
</evidence>
<dbReference type="EMBL" id="JADDUC020000002">
    <property type="protein sequence ID" value="KAI1241622.1"/>
    <property type="molecule type" value="Genomic_DNA"/>
</dbReference>
<dbReference type="CDD" id="cd05612">
    <property type="entry name" value="STKc_PRKX_like"/>
    <property type="match status" value="1"/>
</dbReference>
<evidence type="ECO:0000256" key="3">
    <source>
        <dbReference type="ARBA" id="ARBA00022679"/>
    </source>
</evidence>
<keyword evidence="14" id="KW-1185">Reference proteome</keyword>
<gene>
    <name evidence="13" type="ORF">IHE44_0005104</name>
    <name evidence="12" type="ORF">IHE44_015145</name>
</gene>
<feature type="domain" description="Protein kinase" evidence="10">
    <location>
        <begin position="37"/>
        <end position="291"/>
    </location>
</feature>
<dbReference type="PROSITE" id="PS51285">
    <property type="entry name" value="AGC_KINASE_CTER"/>
    <property type="match status" value="1"/>
</dbReference>
<keyword evidence="5" id="KW-0418">Kinase</keyword>
<evidence type="ECO:0000256" key="7">
    <source>
        <dbReference type="SAM" id="MobiDB-lite"/>
    </source>
</evidence>
<dbReference type="PANTHER" id="PTHR24353:SF37">
    <property type="entry name" value="CAMP-DEPENDENT PROTEIN KINASE CATALYTIC SUBUNIT PRKX"/>
    <property type="match status" value="1"/>
</dbReference>
<dbReference type="InterPro" id="IPR000961">
    <property type="entry name" value="AGC-kinase_C"/>
</dbReference>
<evidence type="ECO:0000313" key="12">
    <source>
        <dbReference type="EMBL" id="KAG0118883.1"/>
    </source>
</evidence>
<evidence type="ECO:0000259" key="10">
    <source>
        <dbReference type="PROSITE" id="PS50011"/>
    </source>
</evidence>
<sequence length="1966" mass="226469">MIGFLVCLFLLYMIVTKERSVDSELEKEYINYKKRSARQPLFPSTGTFGRVHLVKEKMAKRYFALKVMSIPDVIRLKQEQHVHNEKSVLKEVNHPFLIRLFWTNHDERFLYMLMEYVPGGELFSYLRNMGRFNNSTGLFYSTEIICAIEYLHSKEIVYRDLKPENILLDKEGHIKLTDFGFAKKLVDRTWTLCGTPEYLAPEVIQSKGHGRAVDWWALGILIFEMLSGFPPFFDDNPFGIYQKILAGKIDFPRHLDLYVKDLIKKLLVVDRTRRLGNMKNGADDVKRHRWFRSIEWDAVPQRRLKPPIVPKVSNDGDTSNFEAYPEDDWNKTPPLEHTVFWKYLQYRFILSSTKYQYVHMYVSIYMNAQKHEVLDLMRCYYLVVVFICTTSEFRQLFTGKVKGSSAALSRKRLHAAFRAPFPSTLQKSPHMNGLQKKKASNKAELCIDIFREGFLFFLLACDLKQLCSPVPCTCSSCHCVIIHVEAVSEPANPADLSEMFPCWDLNFGSKALLPPSLSEKDFFQKLSVTEVFLFSAVSSLNVQLFEFWHLSGVWKGNVSPQKSLCRNHKPKHDSIWLASQHLSQADGNEAQQDLLEKMFPGFFKYISTGVLTPVYSGIKNEVTIQEIQLNLEAFLPFYCNFVTGRGTVKYDVCVQLQLGQGALDKCNVTQWIILWDQEVLPHSCRGETGNREGNSEREEDVWISFTEVSEASSHPSFMGTLGLNPSKWTEIFTAPVWENILWKFRNGAAVQLQILARPYSAKFHMKKVFLNSDYYYRRQKLSDSENFKLRVFSLIVFKRINISEMSFWDKVKCICFFTNHNFLKSLLRDDVLEQGDPVEVCPAGRAYVNPQLCAFVMAEENVDLLCLSVAAAAVIMASTQPSELDLSMIFKLKKYLSIIIKQPTNQSRRDPVIYGRRYVSLVLWTQKLVIKIHILYLRHLSLYFGLEKTHTDLSEIQSPASLVATSQIYLQRLYAFPLMSPGVQKSAAKVFQCPCEWTLRVLTAGESCGARLSNFDLSVMYHCSQPSGQVYSIAVRAACVTSTSHAVNRAPAQPLLLQAAGTHQFFPFPPRFPICSSAGFFWILDSFLESHLQTTNLNVSVAEIHVVLFFFTNPEHRFFSLLLDRKEIFVQFQCILPVISFLKHQMSQNKYKKISGMFYKANKMQFTWKELAVCYLPCLSGGSVGGLKQRKLRDLSIAQWMEPLSLSCDGKKKILFFFLLGQGLQNVLCICEMRDDFAIHSYFKADLECNKKCHKRGKHKEYILINGKTFWIRSYGKTFYLVFLMAEYQYVDKSKKKSCSIFFALIFIQIMIKEGYQKQSSTETNLLSLMGIKTNCILPLWKIHLYSRYAKQDMTKFWRKSTALLIHEALICIWVVKKSFLRSFYFLFFHKMLDTFSPMIFDLIDTSTLKHAESAASRNRVNLPIEMTSSLTQTLPYTPLYSKKSHPSLCRAAVAMRKNFKNGIKFCKKDTLRHLETVESSVHKCYEYEYAEIFPKFAEIKPKHLYCSFKGTGISWCCGNPQDSRAGPGTQNIPPSARNHSLGHQLERDVIPAQGYKSEELLSTQGNTALGDEPFFHLLFFALENSSGPLAAAGFSLHDSDSLKYVQLKSNNQNIEESDISVDRLNTELELTYIIFYSLKNVDLGTLKISLELPMAVMKSCILRMFSLFSRLFFIFWMISYNDSLLLSPLLMMLFKDATRNTQGCFWFMGLIAKLPAPRLAEGKLHNFSNMDFFEETFRYMQSFSEILHNILFTHESHKIQKNAETFQRLWINVIKTQISPWEKFSLALSWASLSAGNRAEKLQPGIFFRLMTGIKHGGKKKKKKKKKKPKQKHEWMEENAAAGVTQPVPEVILREKSNQLSSTTRPLCFGTFPVATVYNKQRNSMVLSFQTVMFAYVICFYCFFCLLQILQVEKKMSRGNNGVDTYIFVTDQNATLLFNLILFSILFSFPVSTLKILSYVKAKTK</sequence>
<feature type="signal peptide" evidence="9">
    <location>
        <begin position="1"/>
        <end position="23"/>
    </location>
</feature>
<keyword evidence="2" id="KW-0723">Serine/threonine-protein kinase</keyword>
<feature type="non-terminal residue" evidence="12">
    <location>
        <position position="1966"/>
    </location>
</feature>
<reference evidence="13" key="3">
    <citation type="submission" date="2022-01" db="EMBL/GenBank/DDBJ databases">
        <authorList>
            <person name="Rubenstein D.R."/>
        </authorList>
    </citation>
    <scope>NUCLEOTIDE SEQUENCE</scope>
    <source>
        <strain evidence="13">SS15</strain>
        <tissue evidence="13">Liver</tissue>
    </source>
</reference>
<feature type="domain" description="AGC-kinase C-terminal" evidence="11">
    <location>
        <begin position="292"/>
        <end position="355"/>
    </location>
</feature>
<comment type="caution">
    <text evidence="12">The sequence shown here is derived from an EMBL/GenBank/DDBJ whole genome shotgun (WGS) entry which is preliminary data.</text>
</comment>
<keyword evidence="8" id="KW-0812">Transmembrane</keyword>